<dbReference type="Gene3D" id="2.70.70.10">
    <property type="entry name" value="Glucose Permease (Domain IIA)"/>
    <property type="match status" value="1"/>
</dbReference>
<feature type="transmembrane region" description="Helical" evidence="2">
    <location>
        <begin position="20"/>
        <end position="40"/>
    </location>
</feature>
<dbReference type="RefSeq" id="WP_132866698.1">
    <property type="nucleotide sequence ID" value="NZ_JTJC03000001.1"/>
</dbReference>
<dbReference type="Pfam" id="PF01551">
    <property type="entry name" value="Peptidase_M23"/>
    <property type="match status" value="1"/>
</dbReference>
<dbReference type="SUPFAM" id="SSF51261">
    <property type="entry name" value="Duplicated hybrid motif"/>
    <property type="match status" value="1"/>
</dbReference>
<dbReference type="CDD" id="cd00118">
    <property type="entry name" value="LysM"/>
    <property type="match status" value="1"/>
</dbReference>
<evidence type="ECO:0000313" key="5">
    <source>
        <dbReference type="Proteomes" id="UP000031532"/>
    </source>
</evidence>
<dbReference type="InterPro" id="IPR036779">
    <property type="entry name" value="LysM_dom_sf"/>
</dbReference>
<feature type="compositionally biased region" description="Polar residues" evidence="1">
    <location>
        <begin position="477"/>
        <end position="487"/>
    </location>
</feature>
<protein>
    <submittedName>
        <fullName evidence="4">Peptidoglycan DD-metalloendopeptidase family protein</fullName>
    </submittedName>
</protein>
<accession>A0A9X5E3D3</accession>
<evidence type="ECO:0000256" key="1">
    <source>
        <dbReference type="SAM" id="MobiDB-lite"/>
    </source>
</evidence>
<feature type="region of interest" description="Disordered" evidence="1">
    <location>
        <begin position="434"/>
        <end position="499"/>
    </location>
</feature>
<dbReference type="Gene3D" id="3.10.350.10">
    <property type="entry name" value="LysM domain"/>
    <property type="match status" value="1"/>
</dbReference>
<dbReference type="OrthoDB" id="9805070at2"/>
<dbReference type="Proteomes" id="UP000031532">
    <property type="component" value="Unassembled WGS sequence"/>
</dbReference>
<keyword evidence="5" id="KW-1185">Reference proteome</keyword>
<gene>
    <name evidence="4" type="ORF">QH73_0006585</name>
</gene>
<feature type="domain" description="LysM" evidence="3">
    <location>
        <begin position="269"/>
        <end position="313"/>
    </location>
</feature>
<dbReference type="InterPro" id="IPR018392">
    <property type="entry name" value="LysM"/>
</dbReference>
<dbReference type="SUPFAM" id="SSF54106">
    <property type="entry name" value="LysM domain"/>
    <property type="match status" value="1"/>
</dbReference>
<dbReference type="AlphaFoldDB" id="A0A9X5E3D3"/>
<dbReference type="SMART" id="SM00257">
    <property type="entry name" value="LysM"/>
    <property type="match status" value="1"/>
</dbReference>
<organism evidence="4 5">
    <name type="scientific">Scytonema millei VB511283</name>
    <dbReference type="NCBI Taxonomy" id="1245923"/>
    <lineage>
        <taxon>Bacteria</taxon>
        <taxon>Bacillati</taxon>
        <taxon>Cyanobacteriota</taxon>
        <taxon>Cyanophyceae</taxon>
        <taxon>Nostocales</taxon>
        <taxon>Scytonemataceae</taxon>
        <taxon>Scytonema</taxon>
    </lineage>
</organism>
<dbReference type="EMBL" id="JTJC03000001">
    <property type="protein sequence ID" value="NHC34327.1"/>
    <property type="molecule type" value="Genomic_DNA"/>
</dbReference>
<proteinExistence type="predicted"/>
<dbReference type="Pfam" id="PF01476">
    <property type="entry name" value="LysM"/>
    <property type="match status" value="1"/>
</dbReference>
<evidence type="ECO:0000256" key="2">
    <source>
        <dbReference type="SAM" id="Phobius"/>
    </source>
</evidence>
<dbReference type="GO" id="GO:0004222">
    <property type="term" value="F:metalloendopeptidase activity"/>
    <property type="evidence" value="ECO:0007669"/>
    <property type="project" value="TreeGrafter"/>
</dbReference>
<dbReference type="InterPro" id="IPR050570">
    <property type="entry name" value="Cell_wall_metabolism_enzyme"/>
</dbReference>
<dbReference type="PROSITE" id="PS51782">
    <property type="entry name" value="LYSM"/>
    <property type="match status" value="1"/>
</dbReference>
<feature type="compositionally biased region" description="Polar residues" evidence="1">
    <location>
        <begin position="434"/>
        <end position="443"/>
    </location>
</feature>
<keyword evidence="2" id="KW-1133">Transmembrane helix</keyword>
<dbReference type="CDD" id="cd12797">
    <property type="entry name" value="M23_peptidase"/>
    <property type="match status" value="1"/>
</dbReference>
<evidence type="ECO:0000313" key="4">
    <source>
        <dbReference type="EMBL" id="NHC34327.1"/>
    </source>
</evidence>
<reference evidence="4 5" key="1">
    <citation type="journal article" date="2015" name="Genome Announc.">
        <title>Draft Genome Sequence of the Terrestrial Cyanobacterium Scytonema millei VB511283, Isolated from Eastern India.</title>
        <authorList>
            <person name="Sen D."/>
            <person name="Chandrababunaidu M.M."/>
            <person name="Singh D."/>
            <person name="Sanghi N."/>
            <person name="Ghorai A."/>
            <person name="Mishra G.P."/>
            <person name="Madduluri M."/>
            <person name="Adhikary S.P."/>
            <person name="Tripathy S."/>
        </authorList>
    </citation>
    <scope>NUCLEOTIDE SEQUENCE [LARGE SCALE GENOMIC DNA]</scope>
    <source>
        <strain evidence="4 5">VB511283</strain>
    </source>
</reference>
<keyword evidence="2" id="KW-0472">Membrane</keyword>
<evidence type="ECO:0000259" key="3">
    <source>
        <dbReference type="PROSITE" id="PS51782"/>
    </source>
</evidence>
<dbReference type="InterPro" id="IPR016047">
    <property type="entry name" value="M23ase_b-sheet_dom"/>
</dbReference>
<dbReference type="PANTHER" id="PTHR21666">
    <property type="entry name" value="PEPTIDASE-RELATED"/>
    <property type="match status" value="1"/>
</dbReference>
<keyword evidence="2" id="KW-0812">Transmembrane</keyword>
<dbReference type="InterPro" id="IPR011055">
    <property type="entry name" value="Dup_hybrid_motif"/>
</dbReference>
<dbReference type="PANTHER" id="PTHR21666:SF270">
    <property type="entry name" value="MUREIN HYDROLASE ACTIVATOR ENVC"/>
    <property type="match status" value="1"/>
</dbReference>
<comment type="caution">
    <text evidence="4">The sequence shown here is derived from an EMBL/GenBank/DDBJ whole genome shotgun (WGS) entry which is preliminary data.</text>
</comment>
<name>A0A9X5E3D3_9CYAN</name>
<sequence>MKQTWAKDRADRASKAKRQVRTSAATIGIIFSAGASNLLLTQISNSAPAIAVNQPSLSQMPIATRASLTISSIGVPTGIAATVPLAFTRSHTNATQLFEPVAKQPTEKTAKVLQALRVNRLIRQLKASKITVSTAALVSQLDEREAAIARQRWSIDRLRQKLNRLEEDSSAELGFEEWQASAGTSSQEQMGALLASDPGLQPAVSLLAFHPQLQIPQSTHGSASGEAMPYVLEAMPEARSISLAQPHTAASLPKIAIDRPMVLVPLQALSYKVKAGDTLSAIAQQHGLPLTTLITANKLADPNRIQIAQQLIVPISPSKGSESQQPITAALENNTNAGMGGNISEDDSVVEANPQGIAEIQRQQSAKAEQAQLSDRYVQNLRSDIEKLQQRYRTQPLLSQAIPGEQPAAKRSGDRLLRKLRQIASVELKTDQNFNSKQASKTLQVEAPKQPQRSVQPTEDESDDSLATAPIGRDATDSLQSIQQRNVSPALPPLDSADTYLPKPTISKKGFMWPARGKLSSGYGYRWGRMHRGIDIAAPVGTPIFAAAAGVVIKSGWNSGGYGNMVDIQHTDGTVTRYAHNKRLLVHKGQTVYQGQQISEMGNTGFSTGPHLHFEIHPLGKKAVNPMAFLPR</sequence>